<dbReference type="InterPro" id="IPR050251">
    <property type="entry name" value="HpcH-HpaI_aldolase"/>
</dbReference>
<dbReference type="EMBL" id="BNCJ01000006">
    <property type="protein sequence ID" value="GHF52843.1"/>
    <property type="molecule type" value="Genomic_DNA"/>
</dbReference>
<dbReference type="FunFam" id="3.20.20.60:FF:000004">
    <property type="entry name" value="5-keto-4-deoxy-D-glucarate aldolase"/>
    <property type="match status" value="1"/>
</dbReference>
<evidence type="ECO:0000256" key="1">
    <source>
        <dbReference type="ARBA" id="ARBA00001968"/>
    </source>
</evidence>
<dbReference type="SUPFAM" id="SSF51621">
    <property type="entry name" value="Phosphoenolpyruvate/pyruvate domain"/>
    <property type="match status" value="1"/>
</dbReference>
<dbReference type="Gene3D" id="3.20.20.60">
    <property type="entry name" value="Phosphoenolpyruvate-binding domains"/>
    <property type="match status" value="1"/>
</dbReference>
<keyword evidence="10" id="KW-1185">Reference proteome</keyword>
<keyword evidence="5" id="KW-0670">Pyruvate</keyword>
<evidence type="ECO:0000256" key="7">
    <source>
        <dbReference type="ARBA" id="ARBA00068169"/>
    </source>
</evidence>
<proteinExistence type="inferred from homology"/>
<comment type="similarity">
    <text evidence="2">Belongs to the HpcH/HpaI aldolase family.</text>
</comment>
<keyword evidence="4" id="KW-0456">Lyase</keyword>
<reference evidence="9" key="2">
    <citation type="submission" date="2020-09" db="EMBL/GenBank/DDBJ databases">
        <authorList>
            <person name="Sun Q."/>
            <person name="Kim S."/>
        </authorList>
    </citation>
    <scope>NUCLEOTIDE SEQUENCE</scope>
    <source>
        <strain evidence="9">KCTC 42650</strain>
    </source>
</reference>
<dbReference type="PANTHER" id="PTHR30502">
    <property type="entry name" value="2-KETO-3-DEOXY-L-RHAMNONATE ALDOLASE"/>
    <property type="match status" value="1"/>
</dbReference>
<evidence type="ECO:0000313" key="10">
    <source>
        <dbReference type="Proteomes" id="UP000626220"/>
    </source>
</evidence>
<dbReference type="GO" id="GO:0016832">
    <property type="term" value="F:aldehyde-lyase activity"/>
    <property type="evidence" value="ECO:0007669"/>
    <property type="project" value="TreeGrafter"/>
</dbReference>
<organism evidence="9 10">
    <name type="scientific">Seohaeicola zhoushanensis</name>
    <dbReference type="NCBI Taxonomy" id="1569283"/>
    <lineage>
        <taxon>Bacteria</taxon>
        <taxon>Pseudomonadati</taxon>
        <taxon>Pseudomonadota</taxon>
        <taxon>Alphaproteobacteria</taxon>
        <taxon>Rhodobacterales</taxon>
        <taxon>Roseobacteraceae</taxon>
        <taxon>Seohaeicola</taxon>
    </lineage>
</organism>
<dbReference type="RefSeq" id="WP_189680480.1">
    <property type="nucleotide sequence ID" value="NZ_BNCJ01000006.1"/>
</dbReference>
<accession>A0A8J3GXA1</accession>
<reference evidence="9" key="1">
    <citation type="journal article" date="2014" name="Int. J. Syst. Evol. Microbiol.">
        <title>Complete genome sequence of Corynebacterium casei LMG S-19264T (=DSM 44701T), isolated from a smear-ripened cheese.</title>
        <authorList>
            <consortium name="US DOE Joint Genome Institute (JGI-PGF)"/>
            <person name="Walter F."/>
            <person name="Albersmeier A."/>
            <person name="Kalinowski J."/>
            <person name="Ruckert C."/>
        </authorList>
    </citation>
    <scope>NUCLEOTIDE SEQUENCE</scope>
    <source>
        <strain evidence="9">KCTC 42650</strain>
    </source>
</reference>
<dbReference type="InterPro" id="IPR040442">
    <property type="entry name" value="Pyrv_kinase-like_dom_sf"/>
</dbReference>
<dbReference type="GO" id="GO:0005737">
    <property type="term" value="C:cytoplasm"/>
    <property type="evidence" value="ECO:0007669"/>
    <property type="project" value="TreeGrafter"/>
</dbReference>
<gene>
    <name evidence="9" type="primary">hpaI</name>
    <name evidence="9" type="ORF">GCM10017056_25510</name>
</gene>
<dbReference type="InterPro" id="IPR015813">
    <property type="entry name" value="Pyrv/PenolPyrv_kinase-like_dom"/>
</dbReference>
<comment type="catalytic activity">
    <reaction evidence="6">
        <text>D-glyceraldehyde + pyruvate = 2-dehydro-3-deoxy-L-galactonate</text>
        <dbReference type="Rhea" id="RHEA:80055"/>
        <dbReference type="ChEBI" id="CHEBI:15361"/>
        <dbReference type="ChEBI" id="CHEBI:17378"/>
        <dbReference type="ChEBI" id="CHEBI:75545"/>
    </reaction>
</comment>
<feature type="domain" description="HpcH/HpaI aldolase/citrate lyase" evidence="8">
    <location>
        <begin position="18"/>
        <end position="243"/>
    </location>
</feature>
<protein>
    <recommendedName>
        <fullName evidence="7">Hydroxypyruvate/pyruvate aldolase</fullName>
    </recommendedName>
</protein>
<keyword evidence="3" id="KW-0479">Metal-binding</keyword>
<dbReference type="Pfam" id="PF03328">
    <property type="entry name" value="HpcH_HpaI"/>
    <property type="match status" value="1"/>
</dbReference>
<comment type="cofactor">
    <cofactor evidence="1">
        <name>a divalent metal cation</name>
        <dbReference type="ChEBI" id="CHEBI:60240"/>
    </cofactor>
</comment>
<evidence type="ECO:0000256" key="2">
    <source>
        <dbReference type="ARBA" id="ARBA00005568"/>
    </source>
</evidence>
<name>A0A8J3GXA1_9RHOB</name>
<dbReference type="PANTHER" id="PTHR30502:SF0">
    <property type="entry name" value="PHOSPHOENOLPYRUVATE CARBOXYLASE FAMILY PROTEIN"/>
    <property type="match status" value="1"/>
</dbReference>
<evidence type="ECO:0000256" key="4">
    <source>
        <dbReference type="ARBA" id="ARBA00023239"/>
    </source>
</evidence>
<dbReference type="InterPro" id="IPR005000">
    <property type="entry name" value="Aldolase/citrate-lyase_domain"/>
</dbReference>
<dbReference type="Proteomes" id="UP000626220">
    <property type="component" value="Unassembled WGS sequence"/>
</dbReference>
<evidence type="ECO:0000256" key="3">
    <source>
        <dbReference type="ARBA" id="ARBA00022723"/>
    </source>
</evidence>
<evidence type="ECO:0000259" key="8">
    <source>
        <dbReference type="Pfam" id="PF03328"/>
    </source>
</evidence>
<dbReference type="AlphaFoldDB" id="A0A8J3GXA1"/>
<sequence>MDLPKNAFKAALREGRRQIGYWSSIADSCVVEMLAGCGYDWLLIDTEHTPTSIGQTVPLMQAAVPYPVSTIVRPGWNDTVEIKRLLDAGAQSLLVPYVQNAEEAEKAVAAVRYPPHGVRGVAGATRASRFGMVQDYGKRASEEICLLVQAETVEALAEIEEIAAVDGVDGIFIGPADLAASMGYPGEASHPEVRKAVVDATKRIRAAGKPPGFLSLDMSFCREVADAGCLFLAVGVDAISLRQAAAARRDEWR</sequence>
<dbReference type="GO" id="GO:0046872">
    <property type="term" value="F:metal ion binding"/>
    <property type="evidence" value="ECO:0007669"/>
    <property type="project" value="UniProtKB-KW"/>
</dbReference>
<evidence type="ECO:0000256" key="6">
    <source>
        <dbReference type="ARBA" id="ARBA00045074"/>
    </source>
</evidence>
<evidence type="ECO:0000313" key="9">
    <source>
        <dbReference type="EMBL" id="GHF52843.1"/>
    </source>
</evidence>
<evidence type="ECO:0000256" key="5">
    <source>
        <dbReference type="ARBA" id="ARBA00023317"/>
    </source>
</evidence>
<comment type="caution">
    <text evidence="9">The sequence shown here is derived from an EMBL/GenBank/DDBJ whole genome shotgun (WGS) entry which is preliminary data.</text>
</comment>